<evidence type="ECO:0000256" key="4">
    <source>
        <dbReference type="ARBA" id="ARBA00022777"/>
    </source>
</evidence>
<dbReference type="Proteomes" id="UP000070444">
    <property type="component" value="Unassembled WGS sequence"/>
</dbReference>
<dbReference type="GO" id="GO:0004674">
    <property type="term" value="F:protein serine/threonine kinase activity"/>
    <property type="evidence" value="ECO:0007669"/>
    <property type="project" value="UniProtKB-KW"/>
</dbReference>
<evidence type="ECO:0000313" key="10">
    <source>
        <dbReference type="Proteomes" id="UP000070444"/>
    </source>
</evidence>
<evidence type="ECO:0000256" key="5">
    <source>
        <dbReference type="ARBA" id="ARBA00022840"/>
    </source>
</evidence>
<keyword evidence="4 9" id="KW-0418">Kinase</keyword>
<dbReference type="Pfam" id="PF00069">
    <property type="entry name" value="Pkinase"/>
    <property type="match status" value="1"/>
</dbReference>
<dbReference type="STRING" id="796925.A0A137NPK4"/>
<reference evidence="9 10" key="1">
    <citation type="journal article" date="2015" name="Genome Biol. Evol.">
        <title>Phylogenomic analyses indicate that early fungi evolved digesting cell walls of algal ancestors of land plants.</title>
        <authorList>
            <person name="Chang Y."/>
            <person name="Wang S."/>
            <person name="Sekimoto S."/>
            <person name="Aerts A.L."/>
            <person name="Choi C."/>
            <person name="Clum A."/>
            <person name="LaButti K.M."/>
            <person name="Lindquist E.A."/>
            <person name="Yee Ngan C."/>
            <person name="Ohm R.A."/>
            <person name="Salamov A.A."/>
            <person name="Grigoriev I.V."/>
            <person name="Spatafora J.W."/>
            <person name="Berbee M.L."/>
        </authorList>
    </citation>
    <scope>NUCLEOTIDE SEQUENCE [LARGE SCALE GENOMIC DNA]</scope>
    <source>
        <strain evidence="9 10">NRRL 28638</strain>
    </source>
</reference>
<evidence type="ECO:0000256" key="2">
    <source>
        <dbReference type="ARBA" id="ARBA00022679"/>
    </source>
</evidence>
<keyword evidence="10" id="KW-1185">Reference proteome</keyword>
<dbReference type="PANTHER" id="PTHR24345">
    <property type="entry name" value="SERINE/THREONINE-PROTEIN KINASE PLK"/>
    <property type="match status" value="1"/>
</dbReference>
<evidence type="ECO:0000313" key="9">
    <source>
        <dbReference type="EMBL" id="KXN64668.1"/>
    </source>
</evidence>
<name>A0A137NPK4_CONC2</name>
<dbReference type="Gene3D" id="1.10.510.10">
    <property type="entry name" value="Transferase(Phosphotransferase) domain 1"/>
    <property type="match status" value="1"/>
</dbReference>
<dbReference type="PROSITE" id="PS50011">
    <property type="entry name" value="PROTEIN_KINASE_DOM"/>
    <property type="match status" value="1"/>
</dbReference>
<dbReference type="InterPro" id="IPR011009">
    <property type="entry name" value="Kinase-like_dom_sf"/>
</dbReference>
<keyword evidence="2" id="KW-0808">Transferase</keyword>
<proteinExistence type="predicted"/>
<evidence type="ECO:0000256" key="3">
    <source>
        <dbReference type="ARBA" id="ARBA00022741"/>
    </source>
</evidence>
<sequence>MSESNISPLASNTPTLAMPHQSQKPGFPYKNLGYISFEHLKYASQVPTATNSTTSSTTSLPPIDLIPSRFQFKSVDLPVKQQNNPKKKQFKLKLPKDKKQDKKIKQLDVTTQILYEKGLTNLHDKYELINRRLGDGAGGSVFLVERKSDRKRLAAKLYAKPSSKSGNIEYLKRIAEEVILSSQLHHPNIVDTVDFVSLGDRYYSIMEYCPRDLFDLVSTKDLNQTQVDRLFLQLLSGLTYMHQQGICHRDLKLENLAVDFEGNLKILDFGCATRFRDTMDYHNNQLKGIFGSDPYIAPEMWERDRAYDPTLTDAWSLAVVYVALSTGRFLWDSAKMDDTRFAKFSKEPEEFLKKFKLTPEANEMLLGLLDTNPQTRWTLERVWECSFIQQILQTI</sequence>
<keyword evidence="1" id="KW-0723">Serine/threonine-protein kinase</keyword>
<organism evidence="9 10">
    <name type="scientific">Conidiobolus coronatus (strain ATCC 28846 / CBS 209.66 / NRRL 28638)</name>
    <name type="common">Delacroixia coronata</name>
    <dbReference type="NCBI Taxonomy" id="796925"/>
    <lineage>
        <taxon>Eukaryota</taxon>
        <taxon>Fungi</taxon>
        <taxon>Fungi incertae sedis</taxon>
        <taxon>Zoopagomycota</taxon>
        <taxon>Entomophthoromycotina</taxon>
        <taxon>Entomophthoromycetes</taxon>
        <taxon>Entomophthorales</taxon>
        <taxon>Ancylistaceae</taxon>
        <taxon>Conidiobolus</taxon>
    </lineage>
</organism>
<dbReference type="PANTHER" id="PTHR24345:SF0">
    <property type="entry name" value="CELL CYCLE SERINE_THREONINE-PROTEIN KINASE CDC5_MSD2"/>
    <property type="match status" value="1"/>
</dbReference>
<protein>
    <submittedName>
        <fullName evidence="9">Kinase-like protein</fullName>
    </submittedName>
</protein>
<evidence type="ECO:0000256" key="7">
    <source>
        <dbReference type="SAM" id="MobiDB-lite"/>
    </source>
</evidence>
<evidence type="ECO:0000256" key="6">
    <source>
        <dbReference type="PROSITE-ProRule" id="PRU10141"/>
    </source>
</evidence>
<dbReference type="SUPFAM" id="SSF56112">
    <property type="entry name" value="Protein kinase-like (PK-like)"/>
    <property type="match status" value="1"/>
</dbReference>
<dbReference type="InterPro" id="IPR000719">
    <property type="entry name" value="Prot_kinase_dom"/>
</dbReference>
<dbReference type="OrthoDB" id="6513151at2759"/>
<dbReference type="EMBL" id="KQ965289">
    <property type="protein sequence ID" value="KXN64668.1"/>
    <property type="molecule type" value="Genomic_DNA"/>
</dbReference>
<dbReference type="SMART" id="SM00220">
    <property type="entry name" value="S_TKc"/>
    <property type="match status" value="1"/>
</dbReference>
<feature type="binding site" evidence="6">
    <location>
        <position position="156"/>
    </location>
    <ligand>
        <name>ATP</name>
        <dbReference type="ChEBI" id="CHEBI:30616"/>
    </ligand>
</feature>
<dbReference type="GO" id="GO:0005634">
    <property type="term" value="C:nucleus"/>
    <property type="evidence" value="ECO:0007669"/>
    <property type="project" value="TreeGrafter"/>
</dbReference>
<dbReference type="InterPro" id="IPR017441">
    <property type="entry name" value="Protein_kinase_ATP_BS"/>
</dbReference>
<accession>A0A137NPK4</accession>
<keyword evidence="5 6" id="KW-0067">ATP-binding</keyword>
<gene>
    <name evidence="9" type="ORF">CONCODRAFT_80930</name>
</gene>
<keyword evidence="3 6" id="KW-0547">Nucleotide-binding</keyword>
<evidence type="ECO:0000259" key="8">
    <source>
        <dbReference type="PROSITE" id="PS50011"/>
    </source>
</evidence>
<evidence type="ECO:0000256" key="1">
    <source>
        <dbReference type="ARBA" id="ARBA00022527"/>
    </source>
</evidence>
<dbReference type="AlphaFoldDB" id="A0A137NPK4"/>
<dbReference type="OMA" id="LERVWEC"/>
<feature type="domain" description="Protein kinase" evidence="8">
    <location>
        <begin position="127"/>
        <end position="388"/>
    </location>
</feature>
<dbReference type="GO" id="GO:0005524">
    <property type="term" value="F:ATP binding"/>
    <property type="evidence" value="ECO:0007669"/>
    <property type="project" value="UniProtKB-UniRule"/>
</dbReference>
<feature type="region of interest" description="Disordered" evidence="7">
    <location>
        <begin position="1"/>
        <end position="23"/>
    </location>
</feature>
<dbReference type="PROSITE" id="PS00107">
    <property type="entry name" value="PROTEIN_KINASE_ATP"/>
    <property type="match status" value="1"/>
</dbReference>